<feature type="compositionally biased region" description="Basic residues" evidence="1">
    <location>
        <begin position="412"/>
        <end position="421"/>
    </location>
</feature>
<reference evidence="2 3" key="1">
    <citation type="submission" date="2018-08" db="EMBL/GenBank/DDBJ databases">
        <title>Genome and evolution of the arbuscular mycorrhizal fungus Diversispora epigaea (formerly Glomus versiforme) and its bacterial endosymbionts.</title>
        <authorList>
            <person name="Sun X."/>
            <person name="Fei Z."/>
            <person name="Harrison M."/>
        </authorList>
    </citation>
    <scope>NUCLEOTIDE SEQUENCE [LARGE SCALE GENOMIC DNA]</scope>
    <source>
        <strain evidence="2 3">IT104</strain>
    </source>
</reference>
<accession>A0A397HJS4</accession>
<dbReference type="OrthoDB" id="2403661at2759"/>
<feature type="compositionally biased region" description="Acidic residues" evidence="1">
    <location>
        <begin position="379"/>
        <end position="388"/>
    </location>
</feature>
<dbReference type="Proteomes" id="UP000266861">
    <property type="component" value="Unassembled WGS sequence"/>
</dbReference>
<proteinExistence type="predicted"/>
<feature type="compositionally biased region" description="Acidic residues" evidence="1">
    <location>
        <begin position="16"/>
        <end position="36"/>
    </location>
</feature>
<feature type="region of interest" description="Disordered" evidence="1">
    <location>
        <begin position="1"/>
        <end position="49"/>
    </location>
</feature>
<evidence type="ECO:0000313" key="3">
    <source>
        <dbReference type="Proteomes" id="UP000266861"/>
    </source>
</evidence>
<keyword evidence="3" id="KW-1185">Reference proteome</keyword>
<sequence length="703" mass="81625">MKIRKKLEEGQIIGLDNEEGEEEEEEKEEEKEEEEEEKKREEREEEYEDEVIFTGQSFRSRSNSLAIKSSDLHELGVNYTAIIHEPENPGQRFIIMQEVLRYNPRYVSLVEHYAYVPYRAIGFISLLKPGSDLEPDPDSDENSDAVSLAEQVAEVLKIIFFLLTINAREKKGEIRKRLIVDCTFIDSKTTVKAFIDPKSQRNSIGKALAKKMDLYITRMDESKYPAVEALGISTTNAGKKVMVKGWLRDEEVSISLPNIFKLEPPSYLEKSYEHFLVIDKPEYNLVLGSTWLTRLGDRIDGRDGKYWGSNKEKMQYYTINSIDILFPSLYTFYELLFPKFTVINSDGEVILTNFSKQNMDRNSIDLSGYYDSEYSETEFEFSDSETETESSRSNPEITNMIKKSLLDAENNKHRKRHHKISRNIPPAPPPPRSLDSRKIKRASQNLEKMIHMLHDMTIDDGIANYRRYTHRCTIIRCAIFGINSTKTSYFVIAGNLLLRDRSLNDSSNKSNNQINQITAKQLYRKWHIIHLTFFYCRDRDPRIIRSGYLDNEDALYDRPGKYNNIFFSRNFIYIYSSPAPAPTPIPITIDPVTQKLKQDILALQNKIAQMETEAEWKSEARSRGLRKREKRSPTKMYNALSEKIDLSPATLASFYRHQRSLLKTSLDKIETWVEKENKKKITRSSLVVVAVIVIEIIFQVIVT</sequence>
<feature type="region of interest" description="Disordered" evidence="1">
    <location>
        <begin position="379"/>
        <end position="398"/>
    </location>
</feature>
<dbReference type="EMBL" id="PQFF01000315">
    <property type="protein sequence ID" value="RHZ61836.1"/>
    <property type="molecule type" value="Genomic_DNA"/>
</dbReference>
<comment type="caution">
    <text evidence="2">The sequence shown here is derived from an EMBL/GenBank/DDBJ whole genome shotgun (WGS) entry which is preliminary data.</text>
</comment>
<protein>
    <submittedName>
        <fullName evidence="2">Uncharacterized protein</fullName>
    </submittedName>
</protein>
<name>A0A397HJS4_9GLOM</name>
<feature type="region of interest" description="Disordered" evidence="1">
    <location>
        <begin position="412"/>
        <end position="437"/>
    </location>
</feature>
<evidence type="ECO:0000313" key="2">
    <source>
        <dbReference type="EMBL" id="RHZ61836.1"/>
    </source>
</evidence>
<gene>
    <name evidence="2" type="ORF">Glove_345g72</name>
</gene>
<dbReference type="AlphaFoldDB" id="A0A397HJS4"/>
<evidence type="ECO:0000256" key="1">
    <source>
        <dbReference type="SAM" id="MobiDB-lite"/>
    </source>
</evidence>
<organism evidence="2 3">
    <name type="scientific">Diversispora epigaea</name>
    <dbReference type="NCBI Taxonomy" id="1348612"/>
    <lineage>
        <taxon>Eukaryota</taxon>
        <taxon>Fungi</taxon>
        <taxon>Fungi incertae sedis</taxon>
        <taxon>Mucoromycota</taxon>
        <taxon>Glomeromycotina</taxon>
        <taxon>Glomeromycetes</taxon>
        <taxon>Diversisporales</taxon>
        <taxon>Diversisporaceae</taxon>
        <taxon>Diversispora</taxon>
    </lineage>
</organism>